<reference evidence="10" key="1">
    <citation type="submission" date="2022-04" db="EMBL/GenBank/DDBJ databases">
        <title>Roseomonas acroporae sp. nov., isolated from coral Acropora digitifera.</title>
        <authorList>
            <person name="Sun H."/>
        </authorList>
    </citation>
    <scope>NUCLEOTIDE SEQUENCE</scope>
    <source>
        <strain evidence="10">NAR14</strain>
    </source>
</reference>
<accession>A0A9X1Y451</accession>
<evidence type="ECO:0000313" key="11">
    <source>
        <dbReference type="Proteomes" id="UP001139516"/>
    </source>
</evidence>
<dbReference type="InterPro" id="IPR038770">
    <property type="entry name" value="Na+/solute_symporter_sf"/>
</dbReference>
<feature type="transmembrane region" description="Helical" evidence="7">
    <location>
        <begin position="367"/>
        <end position="387"/>
    </location>
</feature>
<feature type="transmembrane region" description="Helical" evidence="7">
    <location>
        <begin position="57"/>
        <end position="77"/>
    </location>
</feature>
<sequence>MPQHSPLLTLIVAGLVAAFLLGLLARRLGLPPLVGYLVAGVLVGPHTPGFVADESLAHQLAEIGVILLMFGVGLHLAPRDLAAVRGVAVPGALAQIAVATLLGCGIGLALGWTVGAGLVFGLALSVASTVVLLRALEERGLVRTPRGRVVIGWLVVEDLAMVAALVAIPALAAAAETGGGWGPVVAALGWRLAEVTLFAAGMLVFGRRVVPWLLARAAATDSHELFTLAVLATAMGIAFGAAALFGVSFALGAFFAGMVLAESELSHRAGADILPLQDAFAVLFFVSVGMLFDPGVLLRQPLGALASVGVVILGKSLAALLIARLLGEPPGLGLTVAAGLGQVGEFSFILAALGVSLGLLPPAGQDLILAASLISIALNPLLFALAGRLEPALPLRPRLARLLGRGGAAEPPAPSRHAVPESWSGHVVVVGHGRVGALVARLLRGRGIRVAVVETDAAIVARLEQAGVPVALGEIVNPAVAASVGLGRARLVVLAIPDSYQTRRAQDVLHAANPRAAVVARTHGETAFASPEESGARLAVNDERELALRIGQRALEAMGVPAEEARLATGMLPRAPAIERAG</sequence>
<comment type="caution">
    <text evidence="10">The sequence shown here is derived from an EMBL/GenBank/DDBJ whole genome shotgun (WGS) entry which is preliminary data.</text>
</comment>
<evidence type="ECO:0000256" key="5">
    <source>
        <dbReference type="ARBA" id="ARBA00022989"/>
    </source>
</evidence>
<keyword evidence="11" id="KW-1185">Reference proteome</keyword>
<evidence type="ECO:0000256" key="6">
    <source>
        <dbReference type="ARBA" id="ARBA00023136"/>
    </source>
</evidence>
<feature type="transmembrane region" description="Helical" evidence="7">
    <location>
        <begin position="184"/>
        <end position="205"/>
    </location>
</feature>
<comment type="similarity">
    <text evidence="2">Belongs to the monovalent cation:proton antiporter 2 (CPA2) transporter (TC 2.A.37) family.</text>
</comment>
<feature type="transmembrane region" description="Helical" evidence="7">
    <location>
        <begin position="89"/>
        <end position="112"/>
    </location>
</feature>
<dbReference type="PANTHER" id="PTHR42751:SF1">
    <property type="entry name" value="CATION_PROTON ANTIPORTER YBAL-RELATED"/>
    <property type="match status" value="1"/>
</dbReference>
<gene>
    <name evidence="10" type="ORF">M0638_05625</name>
</gene>
<dbReference type="EMBL" id="JALPRX010000019">
    <property type="protein sequence ID" value="MCK8783859.1"/>
    <property type="molecule type" value="Genomic_DNA"/>
</dbReference>
<evidence type="ECO:0000259" key="8">
    <source>
        <dbReference type="Pfam" id="PF00999"/>
    </source>
</evidence>
<evidence type="ECO:0000256" key="1">
    <source>
        <dbReference type="ARBA" id="ARBA00004141"/>
    </source>
</evidence>
<keyword evidence="4 7" id="KW-0812">Transmembrane</keyword>
<dbReference type="InterPro" id="IPR006153">
    <property type="entry name" value="Cation/H_exchanger_TM"/>
</dbReference>
<feature type="transmembrane region" description="Helical" evidence="7">
    <location>
        <begin position="6"/>
        <end position="26"/>
    </location>
</feature>
<dbReference type="GO" id="GO:0015297">
    <property type="term" value="F:antiporter activity"/>
    <property type="evidence" value="ECO:0007669"/>
    <property type="project" value="InterPro"/>
</dbReference>
<evidence type="ECO:0000256" key="7">
    <source>
        <dbReference type="SAM" id="Phobius"/>
    </source>
</evidence>
<feature type="transmembrane region" description="Helical" evidence="7">
    <location>
        <begin position="118"/>
        <end position="137"/>
    </location>
</feature>
<feature type="domain" description="RCK N-terminal" evidence="9">
    <location>
        <begin position="427"/>
        <end position="540"/>
    </location>
</feature>
<proteinExistence type="inferred from homology"/>
<feature type="transmembrane region" description="Helical" evidence="7">
    <location>
        <begin position="305"/>
        <end position="326"/>
    </location>
</feature>
<evidence type="ECO:0000256" key="4">
    <source>
        <dbReference type="ARBA" id="ARBA00022692"/>
    </source>
</evidence>
<dbReference type="InterPro" id="IPR003148">
    <property type="entry name" value="RCK_N"/>
</dbReference>
<dbReference type="GO" id="GO:0016020">
    <property type="term" value="C:membrane"/>
    <property type="evidence" value="ECO:0007669"/>
    <property type="project" value="UniProtKB-SubCell"/>
</dbReference>
<dbReference type="Proteomes" id="UP001139516">
    <property type="component" value="Unassembled WGS sequence"/>
</dbReference>
<keyword evidence="5 7" id="KW-1133">Transmembrane helix</keyword>
<dbReference type="Pfam" id="PF00999">
    <property type="entry name" value="Na_H_Exchanger"/>
    <property type="match status" value="1"/>
</dbReference>
<feature type="transmembrane region" description="Helical" evidence="7">
    <location>
        <begin position="279"/>
        <end position="298"/>
    </location>
</feature>
<dbReference type="Gene3D" id="3.40.50.720">
    <property type="entry name" value="NAD(P)-binding Rossmann-like Domain"/>
    <property type="match status" value="1"/>
</dbReference>
<organism evidence="10 11">
    <name type="scientific">Roseomonas acroporae</name>
    <dbReference type="NCBI Taxonomy" id="2937791"/>
    <lineage>
        <taxon>Bacteria</taxon>
        <taxon>Pseudomonadati</taxon>
        <taxon>Pseudomonadota</taxon>
        <taxon>Alphaproteobacteria</taxon>
        <taxon>Acetobacterales</taxon>
        <taxon>Roseomonadaceae</taxon>
        <taxon>Roseomonas</taxon>
    </lineage>
</organism>
<evidence type="ECO:0000313" key="10">
    <source>
        <dbReference type="EMBL" id="MCK8783859.1"/>
    </source>
</evidence>
<feature type="transmembrane region" description="Helical" evidence="7">
    <location>
        <begin position="226"/>
        <end position="259"/>
    </location>
</feature>
<keyword evidence="3" id="KW-0813">Transport</keyword>
<keyword evidence="6 7" id="KW-0472">Membrane</keyword>
<feature type="transmembrane region" description="Helical" evidence="7">
    <location>
        <begin position="149"/>
        <end position="172"/>
    </location>
</feature>
<evidence type="ECO:0000256" key="2">
    <source>
        <dbReference type="ARBA" id="ARBA00005551"/>
    </source>
</evidence>
<evidence type="ECO:0000256" key="3">
    <source>
        <dbReference type="ARBA" id="ARBA00022448"/>
    </source>
</evidence>
<dbReference type="PANTHER" id="PTHR42751">
    <property type="entry name" value="SODIUM/HYDROGEN EXCHANGER FAMILY/TRKA DOMAIN PROTEIN"/>
    <property type="match status" value="1"/>
</dbReference>
<dbReference type="SUPFAM" id="SSF51735">
    <property type="entry name" value="NAD(P)-binding Rossmann-fold domains"/>
    <property type="match status" value="1"/>
</dbReference>
<comment type="subcellular location">
    <subcellularLocation>
        <location evidence="1">Membrane</location>
        <topology evidence="1">Multi-pass membrane protein</topology>
    </subcellularLocation>
</comment>
<feature type="domain" description="Cation/H+ exchanger transmembrane" evidence="8">
    <location>
        <begin position="16"/>
        <end position="383"/>
    </location>
</feature>
<evidence type="ECO:0000259" key="9">
    <source>
        <dbReference type="Pfam" id="PF02254"/>
    </source>
</evidence>
<protein>
    <submittedName>
        <fullName evidence="10">Cation:proton antiporter</fullName>
    </submittedName>
</protein>
<feature type="transmembrane region" description="Helical" evidence="7">
    <location>
        <begin position="332"/>
        <end position="360"/>
    </location>
</feature>
<dbReference type="InterPro" id="IPR036291">
    <property type="entry name" value="NAD(P)-bd_dom_sf"/>
</dbReference>
<name>A0A9X1Y451_9PROT</name>
<dbReference type="GO" id="GO:0006813">
    <property type="term" value="P:potassium ion transport"/>
    <property type="evidence" value="ECO:0007669"/>
    <property type="project" value="InterPro"/>
</dbReference>
<dbReference type="Gene3D" id="1.20.1530.20">
    <property type="match status" value="1"/>
</dbReference>
<dbReference type="Pfam" id="PF02254">
    <property type="entry name" value="TrkA_N"/>
    <property type="match status" value="1"/>
</dbReference>
<dbReference type="GO" id="GO:1902600">
    <property type="term" value="P:proton transmembrane transport"/>
    <property type="evidence" value="ECO:0007669"/>
    <property type="project" value="InterPro"/>
</dbReference>
<dbReference type="RefSeq" id="WP_248665980.1">
    <property type="nucleotide sequence ID" value="NZ_JALPRX010000019.1"/>
</dbReference>
<dbReference type="AlphaFoldDB" id="A0A9X1Y451"/>